<feature type="compositionally biased region" description="Low complexity" evidence="2">
    <location>
        <begin position="22"/>
        <end position="33"/>
    </location>
</feature>
<evidence type="ECO:0000256" key="2">
    <source>
        <dbReference type="SAM" id="MobiDB-lite"/>
    </source>
</evidence>
<sequence>VTVGATTPLGPILPLAQRGRQASPRRGPAPSGGAALSALDRLKATAAAMAPSEPTWEAARAAAGLDKAQEVLAALERLQRTLDQQQAEQQAMIAQLTGRWEERFAAVLQCLQKTTATTAVMKDRSADYVRLSEVLESSLDELGHNSREQAALLMRLETLEAHVDAITGGSDLLPRQRIGRDTSGSLHR</sequence>
<dbReference type="Gene3D" id="1.20.58.590">
    <property type="entry name" value="Chromosome partition protein MukF, middle domain"/>
    <property type="match status" value="1"/>
</dbReference>
<feature type="region of interest" description="Disordered" evidence="2">
    <location>
        <begin position="1"/>
        <end position="33"/>
    </location>
</feature>
<proteinExistence type="predicted"/>
<feature type="coiled-coil region" evidence="1">
    <location>
        <begin position="58"/>
        <end position="95"/>
    </location>
</feature>
<dbReference type="EMBL" id="CAJNNW010001377">
    <property type="protein sequence ID" value="CAE8638043.1"/>
    <property type="molecule type" value="Genomic_DNA"/>
</dbReference>
<protein>
    <submittedName>
        <fullName evidence="3">Uncharacterized protein</fullName>
    </submittedName>
</protein>
<evidence type="ECO:0000256" key="1">
    <source>
        <dbReference type="SAM" id="Coils"/>
    </source>
</evidence>
<dbReference type="SUPFAM" id="SSF140570">
    <property type="entry name" value="MukF C-terminal domain-like"/>
    <property type="match status" value="1"/>
</dbReference>
<reference evidence="3" key="1">
    <citation type="submission" date="2021-02" db="EMBL/GenBank/DDBJ databases">
        <authorList>
            <person name="Dougan E. K."/>
            <person name="Rhodes N."/>
            <person name="Thang M."/>
            <person name="Chan C."/>
        </authorList>
    </citation>
    <scope>NUCLEOTIDE SEQUENCE</scope>
</reference>
<organism evidence="3 4">
    <name type="scientific">Polarella glacialis</name>
    <name type="common">Dinoflagellate</name>
    <dbReference type="NCBI Taxonomy" id="89957"/>
    <lineage>
        <taxon>Eukaryota</taxon>
        <taxon>Sar</taxon>
        <taxon>Alveolata</taxon>
        <taxon>Dinophyceae</taxon>
        <taxon>Suessiales</taxon>
        <taxon>Suessiaceae</taxon>
        <taxon>Polarella</taxon>
    </lineage>
</organism>
<accession>A0A813HJX3</accession>
<dbReference type="Proteomes" id="UP000626109">
    <property type="component" value="Unassembled WGS sequence"/>
</dbReference>
<feature type="non-terminal residue" evidence="3">
    <location>
        <position position="188"/>
    </location>
</feature>
<feature type="non-terminal residue" evidence="3">
    <location>
        <position position="1"/>
    </location>
</feature>
<dbReference type="InterPro" id="IPR036141">
    <property type="entry name" value="MukF_M_sp"/>
</dbReference>
<name>A0A813HJX3_POLGL</name>
<evidence type="ECO:0000313" key="4">
    <source>
        <dbReference type="Proteomes" id="UP000626109"/>
    </source>
</evidence>
<keyword evidence="1" id="KW-0175">Coiled coil</keyword>
<dbReference type="AlphaFoldDB" id="A0A813HJX3"/>
<gene>
    <name evidence="3" type="ORF">PGLA2088_LOCUS1741</name>
</gene>
<comment type="caution">
    <text evidence="3">The sequence shown here is derived from an EMBL/GenBank/DDBJ whole genome shotgun (WGS) entry which is preliminary data.</text>
</comment>
<evidence type="ECO:0000313" key="3">
    <source>
        <dbReference type="EMBL" id="CAE8638043.1"/>
    </source>
</evidence>